<dbReference type="GO" id="GO:0016788">
    <property type="term" value="F:hydrolase activity, acting on ester bonds"/>
    <property type="evidence" value="ECO:0007669"/>
    <property type="project" value="InterPro"/>
</dbReference>
<dbReference type="Proteomes" id="UP000008957">
    <property type="component" value="Chromosome"/>
</dbReference>
<dbReference type="SUPFAM" id="SSF53187">
    <property type="entry name" value="Zn-dependent exopeptidases"/>
    <property type="match status" value="1"/>
</dbReference>
<dbReference type="AlphaFoldDB" id="A0AB94IXY5"/>
<dbReference type="RefSeq" id="WP_015556755.1">
    <property type="nucleotide sequence ID" value="NC_021038.1"/>
</dbReference>
<organism evidence="2 3">
    <name type="scientific">Fretibacterium fastidiosum</name>
    <dbReference type="NCBI Taxonomy" id="651822"/>
    <lineage>
        <taxon>Bacteria</taxon>
        <taxon>Thermotogati</taxon>
        <taxon>Synergistota</taxon>
        <taxon>Synergistia</taxon>
        <taxon>Synergistales</taxon>
        <taxon>Aminobacteriaceae</taxon>
        <taxon>Fretibacterium</taxon>
    </lineage>
</organism>
<dbReference type="PROSITE" id="PS51257">
    <property type="entry name" value="PROKAR_LIPOPROTEIN"/>
    <property type="match status" value="1"/>
</dbReference>
<keyword evidence="3" id="KW-1185">Reference proteome</keyword>
<feature type="signal peptide" evidence="1">
    <location>
        <begin position="1"/>
        <end position="25"/>
    </location>
</feature>
<proteinExistence type="predicted"/>
<dbReference type="KEGG" id="sbr:SY1_16330"/>
<keyword evidence="1" id="KW-0732">Signal</keyword>
<dbReference type="Gene3D" id="3.40.630.10">
    <property type="entry name" value="Zn peptidases"/>
    <property type="match status" value="2"/>
</dbReference>
<evidence type="ECO:0000313" key="3">
    <source>
        <dbReference type="Proteomes" id="UP000008957"/>
    </source>
</evidence>
<reference evidence="3" key="1">
    <citation type="submission" date="2010-03" db="EMBL/GenBank/DDBJ databases">
        <title>The genome sequence of Synergistetes sp. SGP1.</title>
        <authorList>
            <consortium name="metaHIT consortium -- http://www.metahit.eu/"/>
            <person name="Pajon A."/>
            <person name="Turner K."/>
            <person name="Parkhill J."/>
            <person name="Wade W."/>
            <person name="Vartoukian S."/>
        </authorList>
    </citation>
    <scope>NUCLEOTIDE SEQUENCE [LARGE SCALE GENOMIC DNA]</scope>
    <source>
        <strain evidence="3">SGP1</strain>
    </source>
</reference>
<protein>
    <submittedName>
        <fullName evidence="2">Predicted deacylase</fullName>
    </submittedName>
</protein>
<feature type="chain" id="PRO_5044494315" evidence="1">
    <location>
        <begin position="26"/>
        <end position="358"/>
    </location>
</feature>
<gene>
    <name evidence="2" type="ORF">SY1_16330</name>
</gene>
<evidence type="ECO:0000313" key="2">
    <source>
        <dbReference type="EMBL" id="CBL28608.1"/>
    </source>
</evidence>
<dbReference type="GO" id="GO:0046872">
    <property type="term" value="F:metal ion binding"/>
    <property type="evidence" value="ECO:0007669"/>
    <property type="project" value="UniProtKB-KW"/>
</dbReference>
<name>A0AB94IXY5_9BACT</name>
<accession>A0AB94IXY5</accession>
<sequence>MATALRRAACLLLALALSCASSSQAAFRLDVRPGYGLTRMLWLSDYNANLRGSDYDTPVYLLSGDRPGATALVMGGVHAREIAGVAAATLMVENARVREGRLFVVPCVNAAGMSVPDSLGNRPRVLEVAGRSGARFLPWGDRYIPLRPGEKDPEAFRHPSGFVLKNGAEWRNINRNYPGRADGTPAERVTFAVMELIRREGVAFSLDMHEARTFEDAMNPKTGKVGKNSLLANSLIAHPRALDLAAEALFLLEERGTSMKLEQSAPGYRGICHYEIGENTDCLAFLSETPNPGMNEWSASPDPLGLRGYPIAERVGIAVEVFRALCAAYNDRSERKIVVEGLPTRGEVQRDGLRGWLN</sequence>
<reference evidence="2 3" key="2">
    <citation type="submission" date="2010-03" db="EMBL/GenBank/DDBJ databases">
        <authorList>
            <person name="Pajon A."/>
        </authorList>
    </citation>
    <scope>NUCLEOTIDE SEQUENCE [LARGE SCALE GENOMIC DNA]</scope>
    <source>
        <strain evidence="2 3">SGP1</strain>
    </source>
</reference>
<evidence type="ECO:0000256" key="1">
    <source>
        <dbReference type="SAM" id="SignalP"/>
    </source>
</evidence>
<dbReference type="EMBL" id="FP929056">
    <property type="protein sequence ID" value="CBL28608.1"/>
    <property type="molecule type" value="Genomic_DNA"/>
</dbReference>